<evidence type="ECO:0000256" key="1">
    <source>
        <dbReference type="SAM" id="Phobius"/>
    </source>
</evidence>
<feature type="transmembrane region" description="Helical" evidence="1">
    <location>
        <begin position="52"/>
        <end position="74"/>
    </location>
</feature>
<keyword evidence="1" id="KW-0472">Membrane</keyword>
<accession>A0A430PZ73</accession>
<gene>
    <name evidence="2" type="ORF">DC041_0009123</name>
</gene>
<evidence type="ECO:0000313" key="3">
    <source>
        <dbReference type="Proteomes" id="UP000290809"/>
    </source>
</evidence>
<dbReference type="Proteomes" id="UP000290809">
    <property type="component" value="Unassembled WGS sequence"/>
</dbReference>
<keyword evidence="3" id="KW-1185">Reference proteome</keyword>
<name>A0A430PZ73_SCHBO</name>
<keyword evidence="1" id="KW-1133">Transmembrane helix</keyword>
<evidence type="ECO:0000313" key="2">
    <source>
        <dbReference type="EMBL" id="RTG80781.1"/>
    </source>
</evidence>
<protein>
    <submittedName>
        <fullName evidence="2">Uncharacterized protein</fullName>
    </submittedName>
</protein>
<reference evidence="2 3" key="1">
    <citation type="journal article" date="2019" name="PLoS Pathog.">
        <title>Genome sequence of the bovine parasite Schistosoma bovis Tanzania.</title>
        <authorList>
            <person name="Oey H."/>
            <person name="Zakrzewski M."/>
            <person name="Gobert G."/>
            <person name="Gravermann K."/>
            <person name="Stoye J."/>
            <person name="Jones M."/>
            <person name="Mcmanus D."/>
            <person name="Krause L."/>
        </authorList>
    </citation>
    <scope>NUCLEOTIDE SEQUENCE [LARGE SCALE GENOMIC DNA]</scope>
    <source>
        <strain evidence="2 3">TAN1997</strain>
    </source>
</reference>
<proteinExistence type="predicted"/>
<feature type="transmembrane region" description="Helical" evidence="1">
    <location>
        <begin position="127"/>
        <end position="151"/>
    </location>
</feature>
<organism evidence="2 3">
    <name type="scientific">Schistosoma bovis</name>
    <name type="common">Blood fluke</name>
    <dbReference type="NCBI Taxonomy" id="6184"/>
    <lineage>
        <taxon>Eukaryota</taxon>
        <taxon>Metazoa</taxon>
        <taxon>Spiralia</taxon>
        <taxon>Lophotrochozoa</taxon>
        <taxon>Platyhelminthes</taxon>
        <taxon>Trematoda</taxon>
        <taxon>Digenea</taxon>
        <taxon>Strigeidida</taxon>
        <taxon>Schistosomatoidea</taxon>
        <taxon>Schistosomatidae</taxon>
        <taxon>Schistosoma</taxon>
    </lineage>
</organism>
<feature type="non-terminal residue" evidence="2">
    <location>
        <position position="152"/>
    </location>
</feature>
<keyword evidence="1" id="KW-0812">Transmembrane</keyword>
<dbReference type="EMBL" id="QMKO01003865">
    <property type="protein sequence ID" value="RTG80781.1"/>
    <property type="molecule type" value="Genomic_DNA"/>
</dbReference>
<comment type="caution">
    <text evidence="2">The sequence shown here is derived from an EMBL/GenBank/DDBJ whole genome shotgun (WGS) entry which is preliminary data.</text>
</comment>
<sequence length="152" mass="16745">MLDDFIINQNHIELNTVDLNIDNVIHSSSSSPSSSSSSSSLSSSYAISSVEIWALILTFLYYAIMICLGIFCWLNAKHDFIINQNHIELNTVDLNIDNVIHSSSSSPSSSSSSSSLSSSYAISSVEIWALILTFLYYAIMICLGIFCWLNAK</sequence>
<dbReference type="AlphaFoldDB" id="A0A430PZ73"/>